<dbReference type="EMBL" id="CP041186">
    <property type="protein sequence ID" value="QDG50832.1"/>
    <property type="molecule type" value="Genomic_DNA"/>
</dbReference>
<evidence type="ECO:0000313" key="5">
    <source>
        <dbReference type="EMBL" id="QDG50832.1"/>
    </source>
</evidence>
<name>A0A4Y6PR72_PERCE</name>
<evidence type="ECO:0000256" key="2">
    <source>
        <dbReference type="SAM" id="MobiDB-lite"/>
    </source>
</evidence>
<evidence type="ECO:0000256" key="1">
    <source>
        <dbReference type="SAM" id="Coils"/>
    </source>
</evidence>
<dbReference type="Proteomes" id="UP000315995">
    <property type="component" value="Chromosome"/>
</dbReference>
<evidence type="ECO:0000259" key="4">
    <source>
        <dbReference type="Pfam" id="PF14257"/>
    </source>
</evidence>
<feature type="signal peptide" evidence="3">
    <location>
        <begin position="1"/>
        <end position="20"/>
    </location>
</feature>
<sequence length="238" mass="26311">MNRLTQSTALLVLLTTLALAGCSNAGKSADSAMQSEAVARSSGGGFTGSDEASESGGEARIDGRKLKRNAWLTVEVDNEDDIPKTIEKARQLAQNANGYIQSASTHSVTMMVPTERAENFLDELAALGEVTDKHVSVVDVTSQYVDLEIRIDNLEKTRQRLQQLLAQSAKVQDVLEVEKELSRVTIELERLKGQMRTMKRETTYASIRLNVEEEVTPGPLGWVFYGGYKAVKWLFVWD</sequence>
<evidence type="ECO:0000256" key="3">
    <source>
        <dbReference type="SAM" id="SignalP"/>
    </source>
</evidence>
<reference evidence="5 6" key="1">
    <citation type="submission" date="2019-06" db="EMBL/GenBank/DDBJ databases">
        <title>Persicimonas caeni gen. nov., sp. nov., a predatory bacterium isolated from solar saltern.</title>
        <authorList>
            <person name="Wang S."/>
        </authorList>
    </citation>
    <scope>NUCLEOTIDE SEQUENCE [LARGE SCALE GENOMIC DNA]</scope>
    <source>
        <strain evidence="5 6">YN101</strain>
    </source>
</reference>
<dbReference type="RefSeq" id="WP_141197324.1">
    <property type="nucleotide sequence ID" value="NZ_CP041186.1"/>
</dbReference>
<organism evidence="5 6">
    <name type="scientific">Persicimonas caeni</name>
    <dbReference type="NCBI Taxonomy" id="2292766"/>
    <lineage>
        <taxon>Bacteria</taxon>
        <taxon>Deltaproteobacteria</taxon>
        <taxon>Bradymonadales</taxon>
        <taxon>Bradymonadaceae</taxon>
        <taxon>Persicimonas</taxon>
    </lineage>
</organism>
<protein>
    <submittedName>
        <fullName evidence="5">DUF4349 domain-containing protein</fullName>
    </submittedName>
</protein>
<dbReference type="PROSITE" id="PS51257">
    <property type="entry name" value="PROKAR_LIPOPROTEIN"/>
    <property type="match status" value="1"/>
</dbReference>
<dbReference type="Pfam" id="PF14257">
    <property type="entry name" value="DUF4349"/>
    <property type="match status" value="1"/>
</dbReference>
<gene>
    <name evidence="5" type="ORF">FIV42_08835</name>
</gene>
<feature type="domain" description="DUF4349" evidence="4">
    <location>
        <begin position="64"/>
        <end position="218"/>
    </location>
</feature>
<keyword evidence="3" id="KW-0732">Signal</keyword>
<keyword evidence="1" id="KW-0175">Coiled coil</keyword>
<accession>A0A4Y6PR72</accession>
<keyword evidence="6" id="KW-1185">Reference proteome</keyword>
<proteinExistence type="predicted"/>
<dbReference type="AlphaFoldDB" id="A0A4Y6PR72"/>
<feature type="chain" id="PRO_5030106284" evidence="3">
    <location>
        <begin position="21"/>
        <end position="238"/>
    </location>
</feature>
<feature type="coiled-coil region" evidence="1">
    <location>
        <begin position="137"/>
        <end position="201"/>
    </location>
</feature>
<feature type="region of interest" description="Disordered" evidence="2">
    <location>
        <begin position="40"/>
        <end position="60"/>
    </location>
</feature>
<dbReference type="OrthoDB" id="5381491at2"/>
<evidence type="ECO:0000313" key="6">
    <source>
        <dbReference type="Proteomes" id="UP000315995"/>
    </source>
</evidence>
<dbReference type="InterPro" id="IPR025645">
    <property type="entry name" value="DUF4349"/>
</dbReference>
<accession>A0A5B8Y6V2</accession>